<evidence type="ECO:0000313" key="2">
    <source>
        <dbReference type="Proteomes" id="UP000621492"/>
    </source>
</evidence>
<accession>A0A9W5TZY7</accession>
<dbReference type="AlphaFoldDB" id="A0A9W5TZY7"/>
<comment type="caution">
    <text evidence="1">The sequence shown here is derived from an EMBL/GenBank/DDBJ whole genome shotgun (WGS) entry which is preliminary data.</text>
</comment>
<protein>
    <submittedName>
        <fullName evidence="1">Uncharacterized protein</fullName>
    </submittedName>
</protein>
<dbReference type="Proteomes" id="UP000621492">
    <property type="component" value="Unassembled WGS sequence"/>
</dbReference>
<sequence length="75" mass="8589">MKRRPSELVGKADVLWEETVKCTIEAAGVGVLASRERFSEITTGRSYFQLGRQQPAKINHISYQRKWYGGFRIDA</sequence>
<proteinExistence type="predicted"/>
<organism evidence="1 2">
    <name type="scientific">Lentibacillus populi</name>
    <dbReference type="NCBI Taxonomy" id="1827502"/>
    <lineage>
        <taxon>Bacteria</taxon>
        <taxon>Bacillati</taxon>
        <taxon>Bacillota</taxon>
        <taxon>Bacilli</taxon>
        <taxon>Bacillales</taxon>
        <taxon>Bacillaceae</taxon>
        <taxon>Lentibacillus</taxon>
    </lineage>
</organism>
<name>A0A9W5TZY7_9BACI</name>
<evidence type="ECO:0000313" key="1">
    <source>
        <dbReference type="EMBL" id="GGB53324.1"/>
    </source>
</evidence>
<reference evidence="1" key="2">
    <citation type="submission" date="2020-09" db="EMBL/GenBank/DDBJ databases">
        <authorList>
            <person name="Sun Q."/>
            <person name="Zhou Y."/>
        </authorList>
    </citation>
    <scope>NUCLEOTIDE SEQUENCE</scope>
    <source>
        <strain evidence="1">CGMCC 1.15454</strain>
    </source>
</reference>
<keyword evidence="2" id="KW-1185">Reference proteome</keyword>
<reference evidence="1" key="1">
    <citation type="journal article" date="2014" name="Int. J. Syst. Evol. Microbiol.">
        <title>Complete genome sequence of Corynebacterium casei LMG S-19264T (=DSM 44701T), isolated from a smear-ripened cheese.</title>
        <authorList>
            <consortium name="US DOE Joint Genome Institute (JGI-PGF)"/>
            <person name="Walter F."/>
            <person name="Albersmeier A."/>
            <person name="Kalinowski J."/>
            <person name="Ruckert C."/>
        </authorList>
    </citation>
    <scope>NUCLEOTIDE SEQUENCE</scope>
    <source>
        <strain evidence="1">CGMCC 1.15454</strain>
    </source>
</reference>
<dbReference type="EMBL" id="BMJD01000033">
    <property type="protein sequence ID" value="GGB53324.1"/>
    <property type="molecule type" value="Genomic_DNA"/>
</dbReference>
<gene>
    <name evidence="1" type="ORF">GCM10011409_33660</name>
</gene>